<evidence type="ECO:0000313" key="1">
    <source>
        <dbReference type="EMBL" id="GBR46395.1"/>
    </source>
</evidence>
<protein>
    <submittedName>
        <fullName evidence="1">Uncharacterized protein</fullName>
    </submittedName>
</protein>
<organism evidence="1 2">
    <name type="scientific">Neokomagataea tanensis NBRC 106556</name>
    <dbReference type="NCBI Taxonomy" id="1223519"/>
    <lineage>
        <taxon>Bacteria</taxon>
        <taxon>Pseudomonadati</taxon>
        <taxon>Pseudomonadota</taxon>
        <taxon>Alphaproteobacteria</taxon>
        <taxon>Acetobacterales</taxon>
        <taxon>Acetobacteraceae</taxon>
        <taxon>Neokomagataea</taxon>
    </lineage>
</organism>
<proteinExistence type="predicted"/>
<name>A0ABQ0QIW0_9PROT</name>
<dbReference type="EMBL" id="BAQB01000013">
    <property type="protein sequence ID" value="GBR46395.1"/>
    <property type="molecule type" value="Genomic_DNA"/>
</dbReference>
<comment type="caution">
    <text evidence="1">The sequence shown here is derived from an EMBL/GenBank/DDBJ whole genome shotgun (WGS) entry which is preliminary data.</text>
</comment>
<evidence type="ECO:0000313" key="2">
    <source>
        <dbReference type="Proteomes" id="UP001062443"/>
    </source>
</evidence>
<dbReference type="Proteomes" id="UP001062443">
    <property type="component" value="Unassembled WGS sequence"/>
</dbReference>
<reference evidence="1" key="1">
    <citation type="submission" date="2013-04" db="EMBL/GenBank/DDBJ databases">
        <title>The genome sequencing project of 58 acetic acid bacteria.</title>
        <authorList>
            <person name="Okamoto-Kainuma A."/>
            <person name="Ishikawa M."/>
            <person name="Umino S."/>
            <person name="Koizumi Y."/>
            <person name="Shiwa Y."/>
            <person name="Yoshikawa H."/>
            <person name="Matsutani M."/>
            <person name="Matsushita K."/>
        </authorList>
    </citation>
    <scope>NUCLEOTIDE SEQUENCE</scope>
    <source>
        <strain evidence="1">NBRC 106556</strain>
    </source>
</reference>
<keyword evidence="2" id="KW-1185">Reference proteome</keyword>
<gene>
    <name evidence="1" type="ORF">AA106556_1095</name>
</gene>
<accession>A0ABQ0QIW0</accession>
<sequence>MHDAPLLLPKTRFSEEDQKSLLLGLQNLTKSAPVFAPVLDYITAPNGRTLSLNIVPPTPLPISQIPALAHNPTWGMLLFTPNVMTFSVQ</sequence>